<dbReference type="AlphaFoldDB" id="A0A8E2DSS5"/>
<name>A0A8E2DSS5_9APHY</name>
<organism evidence="1 2">
    <name type="scientific">Obba rivulosa</name>
    <dbReference type="NCBI Taxonomy" id="1052685"/>
    <lineage>
        <taxon>Eukaryota</taxon>
        <taxon>Fungi</taxon>
        <taxon>Dikarya</taxon>
        <taxon>Basidiomycota</taxon>
        <taxon>Agaricomycotina</taxon>
        <taxon>Agaricomycetes</taxon>
        <taxon>Polyporales</taxon>
        <taxon>Gelatoporiaceae</taxon>
        <taxon>Obba</taxon>
    </lineage>
</organism>
<reference evidence="1 2" key="1">
    <citation type="submission" date="2016-07" db="EMBL/GenBank/DDBJ databases">
        <title>Draft genome of the white-rot fungus Obba rivulosa 3A-2.</title>
        <authorList>
            <consortium name="DOE Joint Genome Institute"/>
            <person name="Miettinen O."/>
            <person name="Riley R."/>
            <person name="Acob R."/>
            <person name="Barry K."/>
            <person name="Cullen D."/>
            <person name="De Vries R."/>
            <person name="Hainaut M."/>
            <person name="Hatakka A."/>
            <person name="Henrissat B."/>
            <person name="Hilden K."/>
            <person name="Kuo R."/>
            <person name="Labutti K."/>
            <person name="Lipzen A."/>
            <person name="Makela M.R."/>
            <person name="Sandor L."/>
            <person name="Spatafora J.W."/>
            <person name="Grigoriev I.V."/>
            <person name="Hibbett D.S."/>
        </authorList>
    </citation>
    <scope>NUCLEOTIDE SEQUENCE [LARGE SCALE GENOMIC DNA]</scope>
    <source>
        <strain evidence="1 2">3A-2</strain>
    </source>
</reference>
<evidence type="ECO:0000313" key="2">
    <source>
        <dbReference type="Proteomes" id="UP000250043"/>
    </source>
</evidence>
<dbReference type="EMBL" id="KV722339">
    <property type="protein sequence ID" value="OCH95026.1"/>
    <property type="molecule type" value="Genomic_DNA"/>
</dbReference>
<proteinExistence type="predicted"/>
<evidence type="ECO:0000313" key="1">
    <source>
        <dbReference type="EMBL" id="OCH95026.1"/>
    </source>
</evidence>
<accession>A0A8E2DSS5</accession>
<keyword evidence="2" id="KW-1185">Reference proteome</keyword>
<sequence>MSTITYHNVLSYLCYPLACSARAGSLLAPSTALSAAPYCGSRRTALGMPLHAPCQTARDSTHCMGRLSTLNTLCRAQ</sequence>
<dbReference type="Proteomes" id="UP000250043">
    <property type="component" value="Unassembled WGS sequence"/>
</dbReference>
<protein>
    <submittedName>
        <fullName evidence="1">Uncharacterized protein</fullName>
    </submittedName>
</protein>
<gene>
    <name evidence="1" type="ORF">OBBRIDRAFT_24515</name>
</gene>